<dbReference type="Proteomes" id="UP000750502">
    <property type="component" value="Unassembled WGS sequence"/>
</dbReference>
<feature type="non-terminal residue" evidence="1">
    <location>
        <position position="1"/>
    </location>
</feature>
<accession>A0A9P7HCG5</accession>
<dbReference type="AlphaFoldDB" id="A0A9P7HCG5"/>
<proteinExistence type="predicted"/>
<dbReference type="EMBL" id="JADFTT010012583">
    <property type="protein sequence ID" value="KAG5742394.1"/>
    <property type="molecule type" value="Genomic_DNA"/>
</dbReference>
<name>A0A9P7HCG5_9HYPO</name>
<protein>
    <recommendedName>
        <fullName evidence="3">Tc1-like transposase DDE domain-containing protein</fullName>
    </recommendedName>
</protein>
<sequence>LRDHGIELLDWAPYSPDLHSIENIWALLKLWIEVHYEVEQFSPQQLAEAILAASEALPEEEVIKVFSRMPN</sequence>
<dbReference type="Gene3D" id="3.30.420.10">
    <property type="entry name" value="Ribonuclease H-like superfamily/Ribonuclease H"/>
    <property type="match status" value="1"/>
</dbReference>
<dbReference type="GO" id="GO:0003676">
    <property type="term" value="F:nucleic acid binding"/>
    <property type="evidence" value="ECO:0007669"/>
    <property type="project" value="InterPro"/>
</dbReference>
<reference evidence="1" key="1">
    <citation type="journal article" date="2020" name="bioRxiv">
        <title>Historical genomics reveals the evolutionary mechanisms behind multiple outbreaks of the host-specific coffee wilt pathogen Fusarium xylarioides.</title>
        <authorList>
            <person name="Peck D."/>
            <person name="Nowell R.W."/>
            <person name="Flood J."/>
            <person name="Ryan M.J."/>
            <person name="Barraclough T.G."/>
        </authorList>
    </citation>
    <scope>NUCLEOTIDE SEQUENCE</scope>
    <source>
        <strain evidence="1">IMI 127659i</strain>
    </source>
</reference>
<evidence type="ECO:0000313" key="2">
    <source>
        <dbReference type="Proteomes" id="UP000750502"/>
    </source>
</evidence>
<organism evidence="1 2">
    <name type="scientific">Fusarium xylarioides</name>
    <dbReference type="NCBI Taxonomy" id="221167"/>
    <lineage>
        <taxon>Eukaryota</taxon>
        <taxon>Fungi</taxon>
        <taxon>Dikarya</taxon>
        <taxon>Ascomycota</taxon>
        <taxon>Pezizomycotina</taxon>
        <taxon>Sordariomycetes</taxon>
        <taxon>Hypocreomycetidae</taxon>
        <taxon>Hypocreales</taxon>
        <taxon>Nectriaceae</taxon>
        <taxon>Fusarium</taxon>
        <taxon>Fusarium fujikuroi species complex</taxon>
    </lineage>
</organism>
<comment type="caution">
    <text evidence="1">The sequence shown here is derived from an EMBL/GenBank/DDBJ whole genome shotgun (WGS) entry which is preliminary data.</text>
</comment>
<keyword evidence="2" id="KW-1185">Reference proteome</keyword>
<evidence type="ECO:0000313" key="1">
    <source>
        <dbReference type="EMBL" id="KAG5742394.1"/>
    </source>
</evidence>
<gene>
    <name evidence="1" type="ORF">H9Q72_014622</name>
</gene>
<evidence type="ECO:0008006" key="3">
    <source>
        <dbReference type="Google" id="ProtNLM"/>
    </source>
</evidence>
<reference evidence="1" key="2">
    <citation type="submission" date="2020-10" db="EMBL/GenBank/DDBJ databases">
        <authorList>
            <person name="Peck L.D."/>
            <person name="Nowell R.W."/>
            <person name="Flood J."/>
            <person name="Ryan M.J."/>
            <person name="Barraclough T.G."/>
        </authorList>
    </citation>
    <scope>NUCLEOTIDE SEQUENCE</scope>
    <source>
        <strain evidence="1">IMI 127659i</strain>
    </source>
</reference>
<dbReference type="InterPro" id="IPR036397">
    <property type="entry name" value="RNaseH_sf"/>
</dbReference>
<dbReference type="OrthoDB" id="4737581at2759"/>